<dbReference type="AlphaFoldDB" id="A0A4Q0T7P7"/>
<dbReference type="EMBL" id="RDSM01000001">
    <property type="protein sequence ID" value="RXH58740.1"/>
    <property type="molecule type" value="Genomic_DNA"/>
</dbReference>
<dbReference type="Proteomes" id="UP000289437">
    <property type="component" value="Unassembled WGS sequence"/>
</dbReference>
<feature type="chain" id="PRO_5020233772" evidence="2">
    <location>
        <begin position="25"/>
        <end position="119"/>
    </location>
</feature>
<gene>
    <name evidence="3" type="ORF">GRAN_2050</name>
</gene>
<evidence type="ECO:0000313" key="3">
    <source>
        <dbReference type="EMBL" id="RXH58740.1"/>
    </source>
</evidence>
<organism evidence="3 4">
    <name type="scientific">Granulicella sibirica</name>
    <dbReference type="NCBI Taxonomy" id="2479048"/>
    <lineage>
        <taxon>Bacteria</taxon>
        <taxon>Pseudomonadati</taxon>
        <taxon>Acidobacteriota</taxon>
        <taxon>Terriglobia</taxon>
        <taxon>Terriglobales</taxon>
        <taxon>Acidobacteriaceae</taxon>
        <taxon>Granulicella</taxon>
    </lineage>
</organism>
<sequence length="119" mass="13237">MRFTRFAAPLLALALIGTTGALTAQQGYGPPGPPPGQGGWDAPPGEFRQYQRIGFQDGINGAHKDMENHRRPNVNNRDEFRHPSVPREVRDDYRVGFRRGYDAAWQHGGGFGPPPPRPY</sequence>
<reference evidence="4" key="2">
    <citation type="submission" date="2019-02" db="EMBL/GenBank/DDBJ databases">
        <title>Granulicella sibirica sp. nov., a psychrotolerant acidobacterium isolated from an organic soil layer in forested tundra, West Siberia.</title>
        <authorList>
            <person name="Oshkin I.Y."/>
            <person name="Kulichevskaya I.S."/>
            <person name="Rijpstra W.I.C."/>
            <person name="Sinninghe Damste J.S."/>
            <person name="Rakitin A.L."/>
            <person name="Ravin N.V."/>
            <person name="Dedysh S.N."/>
        </authorList>
    </citation>
    <scope>NUCLEOTIDE SEQUENCE [LARGE SCALE GENOMIC DNA]</scope>
    <source>
        <strain evidence="4">AF10</strain>
    </source>
</reference>
<keyword evidence="4" id="KW-1185">Reference proteome</keyword>
<feature type="compositionally biased region" description="Basic and acidic residues" evidence="1">
    <location>
        <begin position="62"/>
        <end position="87"/>
    </location>
</feature>
<comment type="caution">
    <text evidence="3">The sequence shown here is derived from an EMBL/GenBank/DDBJ whole genome shotgun (WGS) entry which is preliminary data.</text>
</comment>
<dbReference type="RefSeq" id="WP_128912682.1">
    <property type="nucleotide sequence ID" value="NZ_RDSM01000001.1"/>
</dbReference>
<dbReference type="OrthoDB" id="122411at2"/>
<name>A0A4Q0T7P7_9BACT</name>
<protein>
    <submittedName>
        <fullName evidence="3">Uncharacterized protein</fullName>
    </submittedName>
</protein>
<accession>A0A4Q0T7P7</accession>
<feature type="region of interest" description="Disordered" evidence="1">
    <location>
        <begin position="59"/>
        <end position="87"/>
    </location>
</feature>
<reference evidence="3 4" key="1">
    <citation type="submission" date="2018-11" db="EMBL/GenBank/DDBJ databases">
        <authorList>
            <person name="Mardanov A.V."/>
            <person name="Ravin N.V."/>
            <person name="Dedysh S.N."/>
        </authorList>
    </citation>
    <scope>NUCLEOTIDE SEQUENCE [LARGE SCALE GENOMIC DNA]</scope>
    <source>
        <strain evidence="3 4">AF10</strain>
    </source>
</reference>
<feature type="signal peptide" evidence="2">
    <location>
        <begin position="1"/>
        <end position="24"/>
    </location>
</feature>
<keyword evidence="2" id="KW-0732">Signal</keyword>
<evidence type="ECO:0000313" key="4">
    <source>
        <dbReference type="Proteomes" id="UP000289437"/>
    </source>
</evidence>
<proteinExistence type="predicted"/>
<evidence type="ECO:0000256" key="1">
    <source>
        <dbReference type="SAM" id="MobiDB-lite"/>
    </source>
</evidence>
<feature type="region of interest" description="Disordered" evidence="1">
    <location>
        <begin position="23"/>
        <end position="46"/>
    </location>
</feature>
<evidence type="ECO:0000256" key="2">
    <source>
        <dbReference type="SAM" id="SignalP"/>
    </source>
</evidence>